<evidence type="ECO:0000256" key="18">
    <source>
        <dbReference type="ARBA" id="ARBA00076491"/>
    </source>
</evidence>
<dbReference type="InterPro" id="IPR018108">
    <property type="entry name" value="MCP_transmembrane"/>
</dbReference>
<evidence type="ECO:0000256" key="3">
    <source>
        <dbReference type="ARBA" id="ARBA00022448"/>
    </source>
</evidence>
<evidence type="ECO:0000256" key="19">
    <source>
        <dbReference type="ARBA" id="ARBA00078745"/>
    </source>
</evidence>
<dbReference type="Pfam" id="PF00153">
    <property type="entry name" value="Mito_carr"/>
    <property type="match status" value="3"/>
</dbReference>
<dbReference type="FunCoup" id="A0A7M7K9I8">
    <property type="interactions" value="60"/>
</dbReference>
<evidence type="ECO:0000256" key="12">
    <source>
        <dbReference type="ARBA" id="ARBA00050592"/>
    </source>
</evidence>
<dbReference type="GO" id="GO:0005289">
    <property type="term" value="F:high-affinity L-arginine transmembrane transporter activity"/>
    <property type="evidence" value="ECO:0007669"/>
    <property type="project" value="TreeGrafter"/>
</dbReference>
<evidence type="ECO:0000256" key="6">
    <source>
        <dbReference type="ARBA" id="ARBA00022792"/>
    </source>
</evidence>
<dbReference type="PRINTS" id="PR00926">
    <property type="entry name" value="MITOCARRIER"/>
</dbReference>
<dbReference type="SUPFAM" id="SSF103506">
    <property type="entry name" value="Mitochondrial carrier"/>
    <property type="match status" value="1"/>
</dbReference>
<dbReference type="Gene3D" id="1.50.40.10">
    <property type="entry name" value="Mitochondrial carrier domain"/>
    <property type="match status" value="1"/>
</dbReference>
<accession>A0A7M7K9I8</accession>
<keyword evidence="8" id="KW-1133">Transmembrane helix</keyword>
<dbReference type="GO" id="GO:1990575">
    <property type="term" value="P:mitochondrial L-ornithine transmembrane transport"/>
    <property type="evidence" value="ECO:0007669"/>
    <property type="project" value="UniProtKB-ARBA"/>
</dbReference>
<comment type="similarity">
    <text evidence="2 23">Belongs to the mitochondrial carrier (TC 2.A.29) family.</text>
</comment>
<proteinExistence type="inferred from homology"/>
<comment type="catalytic activity">
    <reaction evidence="14">
        <text>L-homoarginine(in) + L-arginine(out) = L-homoarginine(out) + L-arginine(in)</text>
        <dbReference type="Rhea" id="RHEA:72799"/>
        <dbReference type="ChEBI" id="CHEBI:32682"/>
        <dbReference type="ChEBI" id="CHEBI:143006"/>
    </reaction>
</comment>
<evidence type="ECO:0000256" key="5">
    <source>
        <dbReference type="ARBA" id="ARBA00022737"/>
    </source>
</evidence>
<dbReference type="RefSeq" id="XP_022663569.1">
    <property type="nucleotide sequence ID" value="XM_022807834.1"/>
</dbReference>
<dbReference type="OMA" id="CAGMSFW"/>
<dbReference type="InterPro" id="IPR002067">
    <property type="entry name" value="MCP"/>
</dbReference>
<evidence type="ECO:0000256" key="17">
    <source>
        <dbReference type="ARBA" id="ARBA00071763"/>
    </source>
</evidence>
<keyword evidence="10 22" id="KW-0472">Membrane</keyword>
<comment type="catalytic activity">
    <reaction evidence="13">
        <text>L-histidine(out) + L-arginine(in) = L-histidine(in) + L-arginine(out)</text>
        <dbReference type="Rhea" id="RHEA:71063"/>
        <dbReference type="ChEBI" id="CHEBI:32682"/>
        <dbReference type="ChEBI" id="CHEBI:57595"/>
    </reaction>
</comment>
<dbReference type="AlphaFoldDB" id="A0A7M7K9I8"/>
<evidence type="ECO:0000256" key="21">
    <source>
        <dbReference type="ARBA" id="ARBA00080567"/>
    </source>
</evidence>
<dbReference type="PANTHER" id="PTHR45624">
    <property type="entry name" value="MITOCHONDRIAL BASIC AMINO ACIDS TRANSPORTER-RELATED"/>
    <property type="match status" value="1"/>
</dbReference>
<reference evidence="24" key="1">
    <citation type="submission" date="2021-01" db="UniProtKB">
        <authorList>
            <consortium name="EnsemblMetazoa"/>
        </authorList>
    </citation>
    <scope>IDENTIFICATION</scope>
</reference>
<evidence type="ECO:0000256" key="7">
    <source>
        <dbReference type="ARBA" id="ARBA00022970"/>
    </source>
</evidence>
<evidence type="ECO:0000256" key="23">
    <source>
        <dbReference type="RuleBase" id="RU000488"/>
    </source>
</evidence>
<evidence type="ECO:0000256" key="14">
    <source>
        <dbReference type="ARBA" id="ARBA00051045"/>
    </source>
</evidence>
<protein>
    <recommendedName>
        <fullName evidence="17">Mitochondrial basic amino acids transporter</fullName>
    </recommendedName>
    <alternativeName>
        <fullName evidence="21">Carnitine/acylcarnitine translocase-like</fullName>
    </alternativeName>
    <alternativeName>
        <fullName evidence="20">Mitochondrial carnitine/acylcarnitine carrier protein CACL</fullName>
    </alternativeName>
    <alternativeName>
        <fullName evidence="19">Mitochondrial ornithine transporter 3</fullName>
    </alternativeName>
    <alternativeName>
        <fullName evidence="18">Solute carrier family 25 member 29</fullName>
    </alternativeName>
</protein>
<dbReference type="InterPro" id="IPR023395">
    <property type="entry name" value="MCP_dom_sf"/>
</dbReference>
<organism evidence="24 25">
    <name type="scientific">Varroa destructor</name>
    <name type="common">Honeybee mite</name>
    <dbReference type="NCBI Taxonomy" id="109461"/>
    <lineage>
        <taxon>Eukaryota</taxon>
        <taxon>Metazoa</taxon>
        <taxon>Ecdysozoa</taxon>
        <taxon>Arthropoda</taxon>
        <taxon>Chelicerata</taxon>
        <taxon>Arachnida</taxon>
        <taxon>Acari</taxon>
        <taxon>Parasitiformes</taxon>
        <taxon>Mesostigmata</taxon>
        <taxon>Gamasina</taxon>
        <taxon>Dermanyssoidea</taxon>
        <taxon>Varroidae</taxon>
        <taxon>Varroa</taxon>
    </lineage>
</organism>
<evidence type="ECO:0000313" key="25">
    <source>
        <dbReference type="Proteomes" id="UP000594260"/>
    </source>
</evidence>
<keyword evidence="7" id="KW-0029">Amino-acid transport</keyword>
<comment type="catalytic activity">
    <reaction evidence="12">
        <text>L-histidine(out) = L-histidine(in)</text>
        <dbReference type="Rhea" id="RHEA:72807"/>
        <dbReference type="ChEBI" id="CHEBI:57595"/>
    </reaction>
</comment>
<dbReference type="PROSITE" id="PS50920">
    <property type="entry name" value="SOLCAR"/>
    <property type="match status" value="3"/>
</dbReference>
<evidence type="ECO:0000256" key="15">
    <source>
        <dbReference type="ARBA" id="ARBA00051921"/>
    </source>
</evidence>
<keyword evidence="4 22" id="KW-0812">Transmembrane</keyword>
<evidence type="ECO:0000256" key="1">
    <source>
        <dbReference type="ARBA" id="ARBA00004448"/>
    </source>
</evidence>
<dbReference type="FunFam" id="1.50.40.10:FF:000037">
    <property type="entry name" value="Solute carrier family 25 member 29"/>
    <property type="match status" value="1"/>
</dbReference>
<dbReference type="PANTHER" id="PTHR45624:SF61">
    <property type="entry name" value="MITOCHONDRIAL BASIC AMINO ACIDS TRANSPORTER"/>
    <property type="match status" value="1"/>
</dbReference>
<dbReference type="InParanoid" id="A0A7M7K9I8"/>
<evidence type="ECO:0000256" key="20">
    <source>
        <dbReference type="ARBA" id="ARBA00079387"/>
    </source>
</evidence>
<dbReference type="GeneID" id="111251344"/>
<evidence type="ECO:0000256" key="4">
    <source>
        <dbReference type="ARBA" id="ARBA00022692"/>
    </source>
</evidence>
<keyword evidence="6" id="KW-0999">Mitochondrion inner membrane</keyword>
<comment type="catalytic activity">
    <reaction evidence="16">
        <text>N(omega)-methyl-L-arginine(in) + L-arginine(out) = N(omega)-methyl-L-arginine(out) + L-arginine(in)</text>
        <dbReference type="Rhea" id="RHEA:72803"/>
        <dbReference type="ChEBI" id="CHEBI:32682"/>
        <dbReference type="ChEBI" id="CHEBI:114953"/>
    </reaction>
</comment>
<evidence type="ECO:0000256" key="8">
    <source>
        <dbReference type="ARBA" id="ARBA00022989"/>
    </source>
</evidence>
<dbReference type="KEGG" id="vde:111251344"/>
<keyword evidence="9" id="KW-0496">Mitochondrion</keyword>
<dbReference type="RefSeq" id="XP_022663568.1">
    <property type="nucleotide sequence ID" value="XM_022807833.1"/>
</dbReference>
<evidence type="ECO:0000256" key="22">
    <source>
        <dbReference type="PROSITE-ProRule" id="PRU00282"/>
    </source>
</evidence>
<dbReference type="EnsemblMetazoa" id="XM_022807833">
    <property type="protein sequence ID" value="XP_022663568"/>
    <property type="gene ID" value="LOC111251344"/>
</dbReference>
<keyword evidence="5" id="KW-0677">Repeat</keyword>
<comment type="subcellular location">
    <subcellularLocation>
        <location evidence="1">Mitochondrion inner membrane</location>
        <topology evidence="1">Multi-pass membrane protein</topology>
    </subcellularLocation>
</comment>
<feature type="repeat" description="Solcar" evidence="22">
    <location>
        <begin position="200"/>
        <end position="283"/>
    </location>
</feature>
<dbReference type="OrthoDB" id="193856at2759"/>
<dbReference type="EnsemblMetazoa" id="XM_022807834">
    <property type="protein sequence ID" value="XP_022663569"/>
    <property type="gene ID" value="LOC111251344"/>
</dbReference>
<evidence type="ECO:0000256" key="13">
    <source>
        <dbReference type="ARBA" id="ARBA00050768"/>
    </source>
</evidence>
<keyword evidence="25" id="KW-1185">Reference proteome</keyword>
<feature type="repeat" description="Solcar" evidence="22">
    <location>
        <begin position="1"/>
        <end position="84"/>
    </location>
</feature>
<keyword evidence="3 23" id="KW-0813">Transport</keyword>
<evidence type="ECO:0000313" key="24">
    <source>
        <dbReference type="EnsemblMetazoa" id="XP_022663568"/>
    </source>
</evidence>
<evidence type="ECO:0000256" key="11">
    <source>
        <dbReference type="ARBA" id="ARBA00049090"/>
    </source>
</evidence>
<evidence type="ECO:0000256" key="16">
    <source>
        <dbReference type="ARBA" id="ARBA00052673"/>
    </source>
</evidence>
<dbReference type="InterPro" id="IPR050567">
    <property type="entry name" value="Mitochondrial_Carrier"/>
</dbReference>
<dbReference type="Proteomes" id="UP000594260">
    <property type="component" value="Unplaced"/>
</dbReference>
<evidence type="ECO:0000256" key="2">
    <source>
        <dbReference type="ARBA" id="ARBA00006375"/>
    </source>
</evidence>
<evidence type="ECO:0000256" key="10">
    <source>
        <dbReference type="ARBA" id="ARBA00023136"/>
    </source>
</evidence>
<comment type="catalytic activity">
    <reaction evidence="11">
        <text>L-lysine(out) + L-arginine(in) = L-lysine(in) + L-arginine(out)</text>
        <dbReference type="Rhea" id="RHEA:70827"/>
        <dbReference type="ChEBI" id="CHEBI:32551"/>
        <dbReference type="ChEBI" id="CHEBI:32682"/>
    </reaction>
</comment>
<sequence>MDFVAGWVSGCAGLIVGHPFDTIKVRLQTQGAVKLKYKGTIHCFTTILKTESVAGLFRGMSSLMAGIPLVNAVLFGVYGNTRKLFADQDALSTHFYSGMIAGGAQSFITSPMELIKTRLQLQDEGFKRIRALQTYRTIKPQYSGPIDCTRKIFLNEGGIRGLSKGLGTTFLRDAPALGVYFASYEYFYRIAAKNSGGVELSTASILMAGGMAGVTSWMLCYPIDAVKSRIQEASESSSFTTTTSRMYRQEGLRSFFRGVNAAVIRAYPANAAIFFTANFVHSLYAKSNSTTATLIVVESVQQQMHYHLHYQYLAERMHFHTIPNHL</sequence>
<name>A0A7M7K9I8_VARDE</name>
<comment type="catalytic activity">
    <reaction evidence="15">
        <text>L-ornithine(in) + L-arginine(out) = L-ornithine(out) + L-arginine(in)</text>
        <dbReference type="Rhea" id="RHEA:34991"/>
        <dbReference type="ChEBI" id="CHEBI:32682"/>
        <dbReference type="ChEBI" id="CHEBI:46911"/>
    </reaction>
</comment>
<dbReference type="GO" id="GO:0005743">
    <property type="term" value="C:mitochondrial inner membrane"/>
    <property type="evidence" value="ECO:0007669"/>
    <property type="project" value="UniProtKB-SubCell"/>
</dbReference>
<evidence type="ECO:0000256" key="9">
    <source>
        <dbReference type="ARBA" id="ARBA00023128"/>
    </source>
</evidence>
<feature type="repeat" description="Solcar" evidence="22">
    <location>
        <begin position="89"/>
        <end position="190"/>
    </location>
</feature>